<organism evidence="1 2">
    <name type="scientific">Polycladomyces subterraneus</name>
    <dbReference type="NCBI Taxonomy" id="1016997"/>
    <lineage>
        <taxon>Bacteria</taxon>
        <taxon>Bacillati</taxon>
        <taxon>Bacillota</taxon>
        <taxon>Bacilli</taxon>
        <taxon>Bacillales</taxon>
        <taxon>Thermoactinomycetaceae</taxon>
        <taxon>Polycladomyces</taxon>
    </lineage>
</organism>
<dbReference type="RefSeq" id="WP_301237739.1">
    <property type="nucleotide sequence ID" value="NZ_JANRHH010000018.1"/>
</dbReference>
<name>A0ABT8ILG0_9BACL</name>
<sequence>MGDNRGYSLNKAGIRYVREMMQSDNMYVKEAPEAQIRHYLGINEILIRLIEAGVQREDIVWLSTAEATDYLSRLLEAHGEKIDRRRLIRPDARAVINRTAFWIEFDNSTERTRKLERKFYEYVHALTLVQNKDPVVWVAANRNRKEYLANQWEAVKKVNYEDRVDIPEMCFFVEGEELSFLESRSGLVTS</sequence>
<dbReference type="EMBL" id="JANRHH010000018">
    <property type="protein sequence ID" value="MDN4593024.1"/>
    <property type="molecule type" value="Genomic_DNA"/>
</dbReference>
<keyword evidence="2" id="KW-1185">Reference proteome</keyword>
<gene>
    <name evidence="1" type="ORF">NWF35_03760</name>
</gene>
<comment type="caution">
    <text evidence="1">The sequence shown here is derived from an EMBL/GenBank/DDBJ whole genome shotgun (WGS) entry which is preliminary data.</text>
</comment>
<accession>A0ABT8ILG0</accession>
<proteinExistence type="predicted"/>
<dbReference type="InterPro" id="IPR025855">
    <property type="entry name" value="Replic_Relax"/>
</dbReference>
<reference evidence="1" key="1">
    <citation type="submission" date="2022-08" db="EMBL/GenBank/DDBJ databases">
        <title>Polycladomyces zharkentsis sp. nov., a novel thermophilic CMC and starch-degrading bacterium isolated from a geothermal spring in Kazakhstan.</title>
        <authorList>
            <person name="Mashzhan A."/>
            <person name="Kistaubaeva A."/>
            <person name="Javier-Lopez R."/>
            <person name="Birkeland N.-K."/>
        </authorList>
    </citation>
    <scope>NUCLEOTIDE SEQUENCE</scope>
    <source>
        <strain evidence="1">KSR 13</strain>
    </source>
</reference>
<protein>
    <submittedName>
        <fullName evidence="1">Replication-relaxation family protein</fullName>
    </submittedName>
</protein>
<dbReference type="Pfam" id="PF13814">
    <property type="entry name" value="Replic_Relax"/>
    <property type="match status" value="1"/>
</dbReference>
<dbReference type="Proteomes" id="UP001174196">
    <property type="component" value="Unassembled WGS sequence"/>
</dbReference>
<evidence type="ECO:0000313" key="1">
    <source>
        <dbReference type="EMBL" id="MDN4593024.1"/>
    </source>
</evidence>
<evidence type="ECO:0000313" key="2">
    <source>
        <dbReference type="Proteomes" id="UP001174196"/>
    </source>
</evidence>